<dbReference type="SUPFAM" id="SSF47459">
    <property type="entry name" value="HLH, helix-loop-helix DNA-binding domain"/>
    <property type="match status" value="1"/>
</dbReference>
<evidence type="ECO:0000313" key="8">
    <source>
        <dbReference type="EMBL" id="KAJ6321842.1"/>
    </source>
</evidence>
<dbReference type="Gene3D" id="3.40.50.10810">
    <property type="entry name" value="Tandem AAA-ATPase domain"/>
    <property type="match status" value="1"/>
</dbReference>
<dbReference type="Pfam" id="PF00176">
    <property type="entry name" value="SNF2-rel_dom"/>
    <property type="match status" value="1"/>
</dbReference>
<evidence type="ECO:0000256" key="5">
    <source>
        <dbReference type="ARBA" id="ARBA00023242"/>
    </source>
</evidence>
<dbReference type="PROSITE" id="PS50888">
    <property type="entry name" value="BHLH"/>
    <property type="match status" value="1"/>
</dbReference>
<feature type="region of interest" description="Disordered" evidence="6">
    <location>
        <begin position="71"/>
        <end position="90"/>
    </location>
</feature>
<gene>
    <name evidence="8" type="ORF">OIU77_011847</name>
</gene>
<evidence type="ECO:0000256" key="2">
    <source>
        <dbReference type="ARBA" id="ARBA00023015"/>
    </source>
</evidence>
<feature type="region of interest" description="Disordered" evidence="6">
    <location>
        <begin position="35"/>
        <end position="57"/>
    </location>
</feature>
<organism evidence="8 9">
    <name type="scientific">Salix suchowensis</name>
    <dbReference type="NCBI Taxonomy" id="1278906"/>
    <lineage>
        <taxon>Eukaryota</taxon>
        <taxon>Viridiplantae</taxon>
        <taxon>Streptophyta</taxon>
        <taxon>Embryophyta</taxon>
        <taxon>Tracheophyta</taxon>
        <taxon>Spermatophyta</taxon>
        <taxon>Magnoliopsida</taxon>
        <taxon>eudicotyledons</taxon>
        <taxon>Gunneridae</taxon>
        <taxon>Pentapetalae</taxon>
        <taxon>rosids</taxon>
        <taxon>fabids</taxon>
        <taxon>Malpighiales</taxon>
        <taxon>Salicaceae</taxon>
        <taxon>Saliceae</taxon>
        <taxon>Salix</taxon>
    </lineage>
</organism>
<dbReference type="CDD" id="cd11393">
    <property type="entry name" value="bHLH_AtbHLH_like"/>
    <property type="match status" value="1"/>
</dbReference>
<evidence type="ECO:0000256" key="1">
    <source>
        <dbReference type="ARBA" id="ARBA00004123"/>
    </source>
</evidence>
<dbReference type="InterPro" id="IPR038718">
    <property type="entry name" value="SNF2-like_sf"/>
</dbReference>
<keyword evidence="3" id="KW-0238">DNA-binding</keyword>
<protein>
    <recommendedName>
        <fullName evidence="7">BHLH domain-containing protein</fullName>
    </recommendedName>
</protein>
<evidence type="ECO:0000256" key="4">
    <source>
        <dbReference type="ARBA" id="ARBA00023163"/>
    </source>
</evidence>
<dbReference type="InterPro" id="IPR014001">
    <property type="entry name" value="Helicase_ATP-bd"/>
</dbReference>
<accession>A0ABQ9A1J4</accession>
<dbReference type="EMBL" id="JAPFFI010000023">
    <property type="protein sequence ID" value="KAJ6321842.1"/>
    <property type="molecule type" value="Genomic_DNA"/>
</dbReference>
<keyword evidence="4" id="KW-0804">Transcription</keyword>
<dbReference type="SMART" id="SM00487">
    <property type="entry name" value="DEXDc"/>
    <property type="match status" value="1"/>
</dbReference>
<dbReference type="InterPro" id="IPR045239">
    <property type="entry name" value="bHLH95_bHLH"/>
</dbReference>
<evidence type="ECO:0000313" key="9">
    <source>
        <dbReference type="Proteomes" id="UP001141253"/>
    </source>
</evidence>
<evidence type="ECO:0000256" key="6">
    <source>
        <dbReference type="SAM" id="MobiDB-lite"/>
    </source>
</evidence>
<dbReference type="SUPFAM" id="SSF52540">
    <property type="entry name" value="P-loop containing nucleoside triphosphate hydrolases"/>
    <property type="match status" value="2"/>
</dbReference>
<feature type="compositionally biased region" description="Basic and acidic residues" evidence="6">
    <location>
        <begin position="316"/>
        <end position="327"/>
    </location>
</feature>
<evidence type="ECO:0000256" key="3">
    <source>
        <dbReference type="ARBA" id="ARBA00023125"/>
    </source>
</evidence>
<dbReference type="InterPro" id="IPR000330">
    <property type="entry name" value="SNF2_N"/>
</dbReference>
<reference evidence="8" key="1">
    <citation type="submission" date="2022-10" db="EMBL/GenBank/DDBJ databases">
        <authorList>
            <person name="Hyden B.L."/>
            <person name="Feng K."/>
            <person name="Yates T."/>
            <person name="Jawdy S."/>
            <person name="Smart L.B."/>
            <person name="Muchero W."/>
        </authorList>
    </citation>
    <scope>NUCLEOTIDE SEQUENCE</scope>
    <source>
        <tissue evidence="8">Shoot tip</tissue>
    </source>
</reference>
<feature type="compositionally biased region" description="Low complexity" evidence="6">
    <location>
        <begin position="37"/>
        <end position="49"/>
    </location>
</feature>
<sequence length="764" mass="84467">MAEECTDNSVAISSSTPPNWWDLHHATSLSSWTHYTSPWQQSNPSSNSSCEEDLSMSTSFTNASNHSGLTVESARQLVEPSSSTELIGEHASDSQLWSHILLGVGSNDEMENSQDVGENLLDALSSKTTSTMSSGIFGPACDYSKKLMDSNWELTNPKPFNSFEKQLNGCSESSIGSGRPNKLVSHLSIAPPNPEAHRQLFDPLPCNTYSFQHQTYSNSTPCLVGESRNSGFQSCYSRDPKVENEHRERSTAPFRRSFNSNEVRETFSDVLTFSNRLSKPLVDIQVPKPRFKPINLSDSRKQGIQTSSPNGKGHGTTHEEKKKRFEETSETAVKKAKHESSSVSSVKMQAPKVKLSERVTALQQIVSPFGRTDTASVLYEAIQYIKFLQGQVQLLSNPYMKTTNSQKDPLVGLDRKDKGDAELDLKSRGLCVVPISCTPQIYHDNTGSDYWTPAYRGCLNGDDCVGVTKHFSLADEEEETTRPSAGNCGLRFVKCAKISAELKRICTAPVYRGGNFFSRDCYSDVIDAACALQKDIGEAVLADEMGLGKTIQCITHLALLKCLHNDPGLHLIACPASVGELGKWCPSFSVLQHHGATPSAYSKELGSLAEAGFPPPFNVLFEKHSSQQKDDYKILKHWQWSCVAMDEAHALKDKNSYRLLSRNDNGMNLMYKYVMLSAKSRALAELLPGPTKCGHRVLILSQWTSMLDIVEMVAKGNVNEMAKWKLVLAAAVLENYGGDLIITHDGFRHIHLRFRSPSLGFGLR</sequence>
<feature type="region of interest" description="Disordered" evidence="6">
    <location>
        <begin position="291"/>
        <end position="345"/>
    </location>
</feature>
<dbReference type="PANTHER" id="PTHR10799">
    <property type="entry name" value="SNF2/RAD54 HELICASE FAMILY"/>
    <property type="match status" value="1"/>
</dbReference>
<dbReference type="InterPro" id="IPR011598">
    <property type="entry name" value="bHLH_dom"/>
</dbReference>
<keyword evidence="2" id="KW-0805">Transcription regulation</keyword>
<feature type="domain" description="BHLH" evidence="7">
    <location>
        <begin position="339"/>
        <end position="388"/>
    </location>
</feature>
<comment type="subcellular location">
    <subcellularLocation>
        <location evidence="1">Nucleus</location>
    </subcellularLocation>
</comment>
<dbReference type="Proteomes" id="UP001141253">
    <property type="component" value="Chromosome 8"/>
</dbReference>
<evidence type="ECO:0000259" key="7">
    <source>
        <dbReference type="PROSITE" id="PS50888"/>
    </source>
</evidence>
<proteinExistence type="predicted"/>
<reference evidence="8" key="2">
    <citation type="journal article" date="2023" name="Int. J. Mol. Sci.">
        <title>De Novo Assembly and Annotation of 11 Diverse Shrub Willow (Salix) Genomes Reveals Novel Gene Organization in Sex-Linked Regions.</title>
        <authorList>
            <person name="Hyden B."/>
            <person name="Feng K."/>
            <person name="Yates T.B."/>
            <person name="Jawdy S."/>
            <person name="Cereghino C."/>
            <person name="Smart L.B."/>
            <person name="Muchero W."/>
        </authorList>
    </citation>
    <scope>NUCLEOTIDE SEQUENCE</scope>
    <source>
        <tissue evidence="8">Shoot tip</tissue>
    </source>
</reference>
<comment type="caution">
    <text evidence="8">The sequence shown here is derived from an EMBL/GenBank/DDBJ whole genome shotgun (WGS) entry which is preliminary data.</text>
</comment>
<name>A0ABQ9A1J4_9ROSI</name>
<dbReference type="InterPro" id="IPR027417">
    <property type="entry name" value="P-loop_NTPase"/>
</dbReference>
<keyword evidence="5" id="KW-0539">Nucleus</keyword>
<keyword evidence="9" id="KW-1185">Reference proteome</keyword>
<dbReference type="InterPro" id="IPR036638">
    <property type="entry name" value="HLH_DNA-bd_sf"/>
</dbReference>